<dbReference type="RefSeq" id="WP_001276157.1">
    <property type="nucleotide sequence ID" value="NZ_GL883916.1"/>
</dbReference>
<dbReference type="EMBL" id="GL883916">
    <property type="protein sequence ID" value="EGI14444.1"/>
    <property type="molecule type" value="Genomic_DNA"/>
</dbReference>
<evidence type="ECO:0000313" key="2">
    <source>
        <dbReference type="Proteomes" id="UP000004710"/>
    </source>
</evidence>
<sequence length="120" mass="13576">MSARKLAILNVLRWVQSQRDFENAMQHLNKRPQASADNWKTNRDIVSRFLAEGEGTKIYPYIGAVESSHYAEKLDLIYQSLPVTADIQPNMPLEPVNAFYISGCEKLVYQQHGGDGGMYA</sequence>
<name>F4T2C7_ECOLX</name>
<gene>
    <name evidence="1" type="ORF">ECIG_01389</name>
</gene>
<evidence type="ECO:0000313" key="1">
    <source>
        <dbReference type="EMBL" id="EGI14444.1"/>
    </source>
</evidence>
<dbReference type="HOGENOM" id="CLU_2287768_0_0_6"/>
<dbReference type="Proteomes" id="UP000004710">
    <property type="component" value="Unassembled WGS sequence"/>
</dbReference>
<proteinExistence type="predicted"/>
<organism evidence="1 2">
    <name type="scientific">Escherichia coli M605</name>
    <dbReference type="NCBI Taxonomy" id="656417"/>
    <lineage>
        <taxon>Bacteria</taxon>
        <taxon>Pseudomonadati</taxon>
        <taxon>Pseudomonadota</taxon>
        <taxon>Gammaproteobacteria</taxon>
        <taxon>Enterobacterales</taxon>
        <taxon>Enterobacteriaceae</taxon>
        <taxon>Escherichia</taxon>
    </lineage>
</organism>
<protein>
    <submittedName>
        <fullName evidence="1">Uncharacterized protein</fullName>
    </submittedName>
</protein>
<reference evidence="1 2" key="1">
    <citation type="submission" date="2010-01" db="EMBL/GenBank/DDBJ databases">
        <title>The Genome Sequence of Escherichia coli M605.</title>
        <authorList>
            <consortium name="The Broad Institute Genome Sequencing Platform"/>
            <consortium name="The Broad Institute Genome Sequencing Center for Infectious Disease"/>
            <person name="Feldgarden M."/>
            <person name="Gordon D.M."/>
            <person name="Johnson J.R."/>
            <person name="Johnston B.D."/>
            <person name="Young S."/>
            <person name="Zeng Q."/>
            <person name="Koehrsen M."/>
            <person name="Alvarado L."/>
            <person name="Berlin A.M."/>
            <person name="Borenstein D."/>
            <person name="Chapman S.B."/>
            <person name="Chen Z."/>
            <person name="Engels R."/>
            <person name="Freedman E."/>
            <person name="Gellesch M."/>
            <person name="Goldberg J."/>
            <person name="Griggs A."/>
            <person name="Gujja S."/>
            <person name="Heilman E.R."/>
            <person name="Heiman D.I."/>
            <person name="Hepburn T.A."/>
            <person name="Howarth C."/>
            <person name="Jen D."/>
            <person name="Larson L."/>
            <person name="Lewis B."/>
            <person name="Mehta T."/>
            <person name="Park D."/>
            <person name="Pearson M."/>
            <person name="Richards J."/>
            <person name="Roberts A."/>
            <person name="Saif S."/>
            <person name="Shea T.D."/>
            <person name="Shenoy N."/>
            <person name="Sisk P."/>
            <person name="Stolte C."/>
            <person name="Sykes S.N."/>
            <person name="Walk T."/>
            <person name="White J."/>
            <person name="Yandava C."/>
            <person name="Haas B."/>
            <person name="Henn M.R."/>
            <person name="Nusbaum C."/>
            <person name="Birren B."/>
        </authorList>
    </citation>
    <scope>NUCLEOTIDE SEQUENCE [LARGE SCALE GENOMIC DNA]</scope>
    <source>
        <strain evidence="1 2">M605</strain>
    </source>
</reference>
<accession>F4T2C7</accession>
<dbReference type="AlphaFoldDB" id="F4T2C7"/>